<dbReference type="SUPFAM" id="SSF102198">
    <property type="entry name" value="Putative cyclase"/>
    <property type="match status" value="1"/>
</dbReference>
<dbReference type="PANTHER" id="PTHR31118:SF12">
    <property type="entry name" value="CYCLASE-LIKE PROTEIN 2"/>
    <property type="match status" value="1"/>
</dbReference>
<dbReference type="PANTHER" id="PTHR31118">
    <property type="entry name" value="CYCLASE-LIKE PROTEIN 2"/>
    <property type="match status" value="1"/>
</dbReference>
<protein>
    <submittedName>
        <fullName evidence="1">Cyclase family protein</fullName>
    </submittedName>
</protein>
<reference evidence="1" key="1">
    <citation type="submission" date="2019-11" db="EMBL/GenBank/DDBJ databases">
        <title>Whole genome comparisons of Staphylococcus agnetis isolates from cattle and chickens.</title>
        <authorList>
            <person name="Rhoads D."/>
            <person name="Shwani A."/>
            <person name="Adkins P."/>
            <person name="Calcutt M."/>
            <person name="Middleton J."/>
        </authorList>
    </citation>
    <scope>NUCLEOTIDE SEQUENCE</scope>
    <source>
        <strain evidence="1">1387</strain>
    </source>
</reference>
<dbReference type="GeneID" id="57690539"/>
<evidence type="ECO:0000313" key="1">
    <source>
        <dbReference type="EMBL" id="NJI02114.1"/>
    </source>
</evidence>
<dbReference type="Gene3D" id="3.50.30.50">
    <property type="entry name" value="Putative cyclase"/>
    <property type="match status" value="1"/>
</dbReference>
<dbReference type="InterPro" id="IPR037175">
    <property type="entry name" value="KFase_sf"/>
</dbReference>
<dbReference type="RefSeq" id="WP_107368684.1">
    <property type="nucleotide sequence ID" value="NZ_CP045927.1"/>
</dbReference>
<dbReference type="Proteomes" id="UP000646308">
    <property type="component" value="Unassembled WGS sequence"/>
</dbReference>
<dbReference type="EMBL" id="WMFL01000059">
    <property type="protein sequence ID" value="NJI02114.1"/>
    <property type="molecule type" value="Genomic_DNA"/>
</dbReference>
<organism evidence="1 2">
    <name type="scientific">Staphylococcus agnetis</name>
    <dbReference type="NCBI Taxonomy" id="985762"/>
    <lineage>
        <taxon>Bacteria</taxon>
        <taxon>Bacillati</taxon>
        <taxon>Bacillota</taxon>
        <taxon>Bacilli</taxon>
        <taxon>Bacillales</taxon>
        <taxon>Staphylococcaceae</taxon>
        <taxon>Staphylococcus</taxon>
    </lineage>
</organism>
<dbReference type="InterPro" id="IPR007325">
    <property type="entry name" value="KFase/CYL"/>
</dbReference>
<evidence type="ECO:0000313" key="2">
    <source>
        <dbReference type="Proteomes" id="UP000646308"/>
    </source>
</evidence>
<dbReference type="Pfam" id="PF04199">
    <property type="entry name" value="Cyclase"/>
    <property type="match status" value="1"/>
</dbReference>
<sequence length="247" mass="28485">MSYPLWQQLDHLKSLSWVDLTHTFNAHSPHFSAFEGAQIDTPFTVQKDGFFVQQWQLVTQYGTHIDAPIHFVDHTRYLHELALKELVLPLIVLDFSKEVAENADFVLTREHIEQWEAQNGTIEPDTFIAFRSDWSKRWPHTDQFENKDAEGLQHLPGWGLDALKFLIETRHVKAIGHETFDTDASVDIRKHGDIVGERYVLGQDTYQIELLNNLDQLPTRGAIIYHIPPKPDQAPGFPVRSFAILPE</sequence>
<name>A0A2T4MHA3_9STAP</name>
<dbReference type="AlphaFoldDB" id="A0A2T4MHA3"/>
<accession>A0A2T4MHA3</accession>
<dbReference type="GO" id="GO:0019441">
    <property type="term" value="P:L-tryptophan catabolic process to kynurenine"/>
    <property type="evidence" value="ECO:0007669"/>
    <property type="project" value="InterPro"/>
</dbReference>
<gene>
    <name evidence="1" type="ORF">GLV84_04475</name>
</gene>
<proteinExistence type="predicted"/>
<dbReference type="GO" id="GO:0004061">
    <property type="term" value="F:arylformamidase activity"/>
    <property type="evidence" value="ECO:0007669"/>
    <property type="project" value="InterPro"/>
</dbReference>
<comment type="caution">
    <text evidence="1">The sequence shown here is derived from an EMBL/GenBank/DDBJ whole genome shotgun (WGS) entry which is preliminary data.</text>
</comment>